<evidence type="ECO:0000313" key="2">
    <source>
        <dbReference type="Proteomes" id="UP000249396"/>
    </source>
</evidence>
<evidence type="ECO:0000313" key="1">
    <source>
        <dbReference type="EMBL" id="PZN77305.1"/>
    </source>
</evidence>
<sequence>MLVIRPDQKAIFEERAFDSFSKQAIKHLRTELPELTVGLSDGALLDSVRTCIPIAANYGLTNWAEIMAFVDAAYLLDDERFDLDPDYWWAPEILNSPYLSSMEKAIQLLDSAFAENQLFDEE</sequence>
<reference evidence="1 2" key="1">
    <citation type="journal article" date="2018" name="Aquat. Microb. Ecol.">
        <title>Gammaproteobacterial methanotrophs dominate.</title>
        <authorList>
            <person name="Rissanen A.J."/>
            <person name="Saarenheimo J."/>
            <person name="Tiirola M."/>
            <person name="Peura S."/>
            <person name="Aalto S.L."/>
            <person name="Karvinen A."/>
            <person name="Nykanen H."/>
        </authorList>
    </citation>
    <scope>NUCLEOTIDE SEQUENCE [LARGE SCALE GENOMIC DNA]</scope>
    <source>
        <strain evidence="1">AMbin10</strain>
    </source>
</reference>
<gene>
    <name evidence="1" type="ORF">DM484_15070</name>
</gene>
<proteinExistence type="predicted"/>
<accession>A0A2W4QZ48</accession>
<comment type="caution">
    <text evidence="1">The sequence shown here is derived from an EMBL/GenBank/DDBJ whole genome shotgun (WGS) entry which is preliminary data.</text>
</comment>
<protein>
    <submittedName>
        <fullName evidence="1">Uncharacterized protein</fullName>
    </submittedName>
</protein>
<name>A0A2W4QZ48_9GAMM</name>
<dbReference type="AlphaFoldDB" id="A0A2W4QZ48"/>
<dbReference type="EMBL" id="QJPH01000339">
    <property type="protein sequence ID" value="PZN77305.1"/>
    <property type="molecule type" value="Genomic_DNA"/>
</dbReference>
<organism evidence="1 2">
    <name type="scientific">Candidatus Methylumidiphilus alinenensis</name>
    <dbReference type="NCBI Taxonomy" id="2202197"/>
    <lineage>
        <taxon>Bacteria</taxon>
        <taxon>Pseudomonadati</taxon>
        <taxon>Pseudomonadota</taxon>
        <taxon>Gammaproteobacteria</taxon>
        <taxon>Methylococcales</taxon>
        <taxon>Candidatus Methylumidiphilus</taxon>
    </lineage>
</organism>
<dbReference type="Proteomes" id="UP000249396">
    <property type="component" value="Unassembled WGS sequence"/>
</dbReference>